<sequence length="303" mass="33137">MSYECIIVGGGIAGLQAAIQLGRYEHRVLVIDAGSGRSVLCRKYHNLLGWPEGVSGEYLRQLGRQHAENHDVEFADDFIVDAYRDEPGFVLKSRSGREYHCLTLLLATGVVDRIPDDLPELLPCLGITVYVCPDCDGYEIRGLSTLVLGSGEAGARMALTLQPRTHQLVYINHGRQAVEPDTAARLKHKQIPVIDQAIGEVLVEGDGHFRGVRLTNGEMVQAERAFVAFGGNQVNSQLAEKLGIERLENKHILTDPRTKMTNVRNVWAAGDIAVHSEQAAIAMGDGSQAAIWIHKALSALSDR</sequence>
<evidence type="ECO:0000256" key="3">
    <source>
        <dbReference type="ARBA" id="ARBA00022630"/>
    </source>
</evidence>
<dbReference type="PANTHER" id="PTHR48105">
    <property type="entry name" value="THIOREDOXIN REDUCTASE 1-RELATED-RELATED"/>
    <property type="match status" value="1"/>
</dbReference>
<dbReference type="InterPro" id="IPR050097">
    <property type="entry name" value="Ferredoxin-NADP_redctase_2"/>
</dbReference>
<evidence type="ECO:0000313" key="7">
    <source>
        <dbReference type="Proteomes" id="UP001597120"/>
    </source>
</evidence>
<comment type="cofactor">
    <cofactor evidence="1">
        <name>FAD</name>
        <dbReference type="ChEBI" id="CHEBI:57692"/>
    </cofactor>
</comment>
<accession>A0ABW3DCF8</accession>
<feature type="domain" description="FAD/NAD(P)-binding" evidence="5">
    <location>
        <begin position="4"/>
        <end position="286"/>
    </location>
</feature>
<comment type="caution">
    <text evidence="6">The sequence shown here is derived from an EMBL/GenBank/DDBJ whole genome shotgun (WGS) entry which is preliminary data.</text>
</comment>
<evidence type="ECO:0000259" key="5">
    <source>
        <dbReference type="Pfam" id="PF07992"/>
    </source>
</evidence>
<protein>
    <submittedName>
        <fullName evidence="6">NAD(P)/FAD-dependent oxidoreductase</fullName>
    </submittedName>
</protein>
<gene>
    <name evidence="6" type="ORF">ACFQ03_11130</name>
</gene>
<dbReference type="InterPro" id="IPR036188">
    <property type="entry name" value="FAD/NAD-bd_sf"/>
</dbReference>
<dbReference type="Proteomes" id="UP001597120">
    <property type="component" value="Unassembled WGS sequence"/>
</dbReference>
<evidence type="ECO:0000313" key="6">
    <source>
        <dbReference type="EMBL" id="MFD0869705.1"/>
    </source>
</evidence>
<dbReference type="InterPro" id="IPR023753">
    <property type="entry name" value="FAD/NAD-binding_dom"/>
</dbReference>
<keyword evidence="4" id="KW-0560">Oxidoreductase</keyword>
<keyword evidence="3" id="KW-0285">Flavoprotein</keyword>
<dbReference type="PRINTS" id="PR00469">
    <property type="entry name" value="PNDRDTASEII"/>
</dbReference>
<evidence type="ECO:0000256" key="2">
    <source>
        <dbReference type="ARBA" id="ARBA00011738"/>
    </source>
</evidence>
<dbReference type="PRINTS" id="PR00368">
    <property type="entry name" value="FADPNR"/>
</dbReference>
<organism evidence="6 7">
    <name type="scientific">Paenibacillus residui</name>
    <dbReference type="NCBI Taxonomy" id="629724"/>
    <lineage>
        <taxon>Bacteria</taxon>
        <taxon>Bacillati</taxon>
        <taxon>Bacillota</taxon>
        <taxon>Bacilli</taxon>
        <taxon>Bacillales</taxon>
        <taxon>Paenibacillaceae</taxon>
        <taxon>Paenibacillus</taxon>
    </lineage>
</organism>
<proteinExistence type="predicted"/>
<dbReference type="RefSeq" id="WP_379288166.1">
    <property type="nucleotide sequence ID" value="NZ_JBHTIU010000034.1"/>
</dbReference>
<dbReference type="Gene3D" id="3.50.50.60">
    <property type="entry name" value="FAD/NAD(P)-binding domain"/>
    <property type="match status" value="2"/>
</dbReference>
<dbReference type="EMBL" id="JBHTIU010000034">
    <property type="protein sequence ID" value="MFD0869705.1"/>
    <property type="molecule type" value="Genomic_DNA"/>
</dbReference>
<keyword evidence="7" id="KW-1185">Reference proteome</keyword>
<name>A0ABW3DCF8_9BACL</name>
<reference evidence="7" key="1">
    <citation type="journal article" date="2019" name="Int. J. Syst. Evol. Microbiol.">
        <title>The Global Catalogue of Microorganisms (GCM) 10K type strain sequencing project: providing services to taxonomists for standard genome sequencing and annotation.</title>
        <authorList>
            <consortium name="The Broad Institute Genomics Platform"/>
            <consortium name="The Broad Institute Genome Sequencing Center for Infectious Disease"/>
            <person name="Wu L."/>
            <person name="Ma J."/>
        </authorList>
    </citation>
    <scope>NUCLEOTIDE SEQUENCE [LARGE SCALE GENOMIC DNA]</scope>
    <source>
        <strain evidence="7">CCUG 57263</strain>
    </source>
</reference>
<dbReference type="SUPFAM" id="SSF51905">
    <property type="entry name" value="FAD/NAD(P)-binding domain"/>
    <property type="match status" value="1"/>
</dbReference>
<dbReference type="Pfam" id="PF07992">
    <property type="entry name" value="Pyr_redox_2"/>
    <property type="match status" value="1"/>
</dbReference>
<evidence type="ECO:0000256" key="1">
    <source>
        <dbReference type="ARBA" id="ARBA00001974"/>
    </source>
</evidence>
<evidence type="ECO:0000256" key="4">
    <source>
        <dbReference type="ARBA" id="ARBA00023002"/>
    </source>
</evidence>
<comment type="subunit">
    <text evidence="2">Homodimer.</text>
</comment>